<dbReference type="FunFam" id="3.40.50.300:FF:000485">
    <property type="entry name" value="Dephospho-CoA kinase CAB5"/>
    <property type="match status" value="1"/>
</dbReference>
<comment type="subcellular location">
    <subcellularLocation>
        <location evidence="1">Membrane</location>
        <topology evidence="1">Peripheral membrane protein</topology>
    </subcellularLocation>
</comment>
<dbReference type="HAMAP" id="MF_00376">
    <property type="entry name" value="Dephospho_CoA_kinase"/>
    <property type="match status" value="1"/>
</dbReference>
<dbReference type="InterPro" id="IPR027417">
    <property type="entry name" value="P-loop_NTPase"/>
</dbReference>
<dbReference type="CDD" id="cd02022">
    <property type="entry name" value="DPCK"/>
    <property type="match status" value="1"/>
</dbReference>
<name>A0A7J0H8P2_9ERIC</name>
<protein>
    <recommendedName>
        <fullName evidence="8">Dephospho-CoA kinase</fullName>
        <ecNumber evidence="7">2.7.1.24</ecNumber>
    </recommendedName>
    <alternativeName>
        <fullName evidence="9">Dephosphocoenzyme A kinase</fullName>
    </alternativeName>
</protein>
<keyword evidence="11" id="KW-0808">Transferase</keyword>
<dbReference type="PANTHER" id="PTHR10695:SF46">
    <property type="entry name" value="BIFUNCTIONAL COENZYME A SYNTHASE-RELATED"/>
    <property type="match status" value="1"/>
</dbReference>
<keyword evidence="12" id="KW-1185">Reference proteome</keyword>
<dbReference type="Pfam" id="PF01121">
    <property type="entry name" value="CoaE"/>
    <property type="match status" value="1"/>
</dbReference>
<feature type="compositionally biased region" description="Acidic residues" evidence="10">
    <location>
        <begin position="484"/>
        <end position="503"/>
    </location>
</feature>
<dbReference type="Proteomes" id="UP000585474">
    <property type="component" value="Unassembled WGS sequence"/>
</dbReference>
<dbReference type="Gene3D" id="3.40.50.300">
    <property type="entry name" value="P-loop containing nucleotide triphosphate hydrolases"/>
    <property type="match status" value="1"/>
</dbReference>
<evidence type="ECO:0000256" key="6">
    <source>
        <dbReference type="ARBA" id="ARBA00060696"/>
    </source>
</evidence>
<feature type="compositionally biased region" description="Basic and acidic residues" evidence="10">
    <location>
        <begin position="345"/>
        <end position="357"/>
    </location>
</feature>
<comment type="function">
    <text evidence="5">Catalyzes the phosphorylation of the 3'-hydroxyl group of dephosphocoenzyme A to form coenzyme A.</text>
</comment>
<dbReference type="GO" id="GO:0005524">
    <property type="term" value="F:ATP binding"/>
    <property type="evidence" value="ECO:0007669"/>
    <property type="project" value="UniProtKB-KW"/>
</dbReference>
<feature type="compositionally biased region" description="Basic residues" evidence="10">
    <location>
        <begin position="316"/>
        <end position="325"/>
    </location>
</feature>
<dbReference type="EC" id="2.7.1.24" evidence="7"/>
<feature type="compositionally biased region" description="Basic residues" evidence="10">
    <location>
        <begin position="371"/>
        <end position="380"/>
    </location>
</feature>
<dbReference type="InterPro" id="IPR006121">
    <property type="entry name" value="HMA_dom"/>
</dbReference>
<dbReference type="SUPFAM" id="SSF55008">
    <property type="entry name" value="HMA, heavy metal-associated domain"/>
    <property type="match status" value="1"/>
</dbReference>
<accession>A0A7J0H8P2</accession>
<dbReference type="GO" id="GO:0009626">
    <property type="term" value="P:plant-type hypersensitive response"/>
    <property type="evidence" value="ECO:0007669"/>
    <property type="project" value="UniProtKB-KW"/>
</dbReference>
<evidence type="ECO:0000256" key="7">
    <source>
        <dbReference type="ARBA" id="ARBA00066359"/>
    </source>
</evidence>
<gene>
    <name evidence="11" type="ORF">Acr_28g0001510</name>
</gene>
<evidence type="ECO:0000256" key="8">
    <source>
        <dbReference type="ARBA" id="ARBA00069592"/>
    </source>
</evidence>
<comment type="caution">
    <text evidence="11">The sequence shown here is derived from an EMBL/GenBank/DDBJ whole genome shotgun (WGS) entry which is preliminary data.</text>
</comment>
<dbReference type="GO" id="GO:0016020">
    <property type="term" value="C:membrane"/>
    <property type="evidence" value="ECO:0007669"/>
    <property type="project" value="UniProtKB-SubCell"/>
</dbReference>
<evidence type="ECO:0000313" key="11">
    <source>
        <dbReference type="EMBL" id="GFZ19446.1"/>
    </source>
</evidence>
<dbReference type="GO" id="GO:0004140">
    <property type="term" value="F:dephospho-CoA kinase activity"/>
    <property type="evidence" value="ECO:0007669"/>
    <property type="project" value="UniProtKB-EC"/>
</dbReference>
<keyword evidence="4" id="KW-0067">ATP-binding</keyword>
<organism evidence="11 12">
    <name type="scientific">Actinidia rufa</name>
    <dbReference type="NCBI Taxonomy" id="165716"/>
    <lineage>
        <taxon>Eukaryota</taxon>
        <taxon>Viridiplantae</taxon>
        <taxon>Streptophyta</taxon>
        <taxon>Embryophyta</taxon>
        <taxon>Tracheophyta</taxon>
        <taxon>Spermatophyta</taxon>
        <taxon>Magnoliopsida</taxon>
        <taxon>eudicotyledons</taxon>
        <taxon>Gunneridae</taxon>
        <taxon>Pentapetalae</taxon>
        <taxon>asterids</taxon>
        <taxon>Ericales</taxon>
        <taxon>Actinidiaceae</taxon>
        <taxon>Actinidia</taxon>
    </lineage>
</organism>
<feature type="region of interest" description="Disordered" evidence="10">
    <location>
        <begin position="308"/>
        <end position="420"/>
    </location>
</feature>
<evidence type="ECO:0000256" key="1">
    <source>
        <dbReference type="ARBA" id="ARBA00004170"/>
    </source>
</evidence>
<evidence type="ECO:0000256" key="5">
    <source>
        <dbReference type="ARBA" id="ARBA00055723"/>
    </source>
</evidence>
<dbReference type="AlphaFoldDB" id="A0A7J0H8P2"/>
<sequence length="503" mass="55162">MRIVGLSGGIASGKSTVSNLFKAHGIPVVDADLVARDVLKKGTGGWKKVVAAFGEDILQDSGEVDRPKLGHIVFSDPDKRQLLNRLLAPYISFGIFWEILKLWMKGYRVIVLDIPLLFEAKMDKWTKPIIVVWVDHETQLQRLIARDRTSPEEAKNRIQAQMPLDLKKTKADIVIDNTGSPEELKEQFQKVGKPSAVMSADCNTTLKLASFYSLDNSILPSNGSLAFEDLVCHCLLAEAKACQWAMTNCDFLSRQVVRFIFDIPAKMTGVYTTTIDSQQNKVTVTGNVDGETLIKKLIKAGKHAELLPENFERKEKRSGKSKKKNNQNNPEPEGSEKTSDDEDDQQKISEEEIEKPVENSGDQITGGGNGSKKKKKKGKKGNNGGGGNGGGAPASTGSLSHSEGLDPPIGSMNLGHPSEQFYLHPTTNYLLPAYGLSYNTVHPSISSSYYAQLVHDDAQSPIDYLAPPPSSPIDAFGSDHDHDYEDNDNDDDDDDDEIGCSIM</sequence>
<comment type="pathway">
    <text evidence="6">Cofactor biosynthesis; coenzyme A biosynthesis; CoA from (R)-pantothenate: step 5/5.</text>
</comment>
<evidence type="ECO:0000256" key="9">
    <source>
        <dbReference type="ARBA" id="ARBA00076292"/>
    </source>
</evidence>
<evidence type="ECO:0000256" key="10">
    <source>
        <dbReference type="SAM" id="MobiDB-lite"/>
    </source>
</evidence>
<evidence type="ECO:0000313" key="12">
    <source>
        <dbReference type="Proteomes" id="UP000585474"/>
    </source>
</evidence>
<evidence type="ECO:0000256" key="3">
    <source>
        <dbReference type="ARBA" id="ARBA00022741"/>
    </source>
</evidence>
<reference evidence="11 12" key="1">
    <citation type="submission" date="2019-07" db="EMBL/GenBank/DDBJ databases">
        <title>De Novo Assembly of kiwifruit Actinidia rufa.</title>
        <authorList>
            <person name="Sugita-Konishi S."/>
            <person name="Sato K."/>
            <person name="Mori E."/>
            <person name="Abe Y."/>
            <person name="Kisaki G."/>
            <person name="Hamano K."/>
            <person name="Suezawa K."/>
            <person name="Otani M."/>
            <person name="Fukuda T."/>
            <person name="Manabe T."/>
            <person name="Gomi K."/>
            <person name="Tabuchi M."/>
            <person name="Akimitsu K."/>
            <person name="Kataoka I."/>
        </authorList>
    </citation>
    <scope>NUCLEOTIDE SEQUENCE [LARGE SCALE GENOMIC DNA]</scope>
    <source>
        <strain evidence="12">cv. Fuchu</strain>
    </source>
</reference>
<dbReference type="PROSITE" id="PS51219">
    <property type="entry name" value="DPCK"/>
    <property type="match status" value="1"/>
</dbReference>
<dbReference type="GO" id="GO:0046872">
    <property type="term" value="F:metal ion binding"/>
    <property type="evidence" value="ECO:0007669"/>
    <property type="project" value="InterPro"/>
</dbReference>
<dbReference type="NCBIfam" id="TIGR00152">
    <property type="entry name" value="dephospho-CoA kinase"/>
    <property type="match status" value="1"/>
</dbReference>
<evidence type="ECO:0000256" key="4">
    <source>
        <dbReference type="ARBA" id="ARBA00022840"/>
    </source>
</evidence>
<keyword evidence="3" id="KW-0547">Nucleotide-binding</keyword>
<dbReference type="PANTHER" id="PTHR10695">
    <property type="entry name" value="DEPHOSPHO-COA KINASE-RELATED"/>
    <property type="match status" value="1"/>
</dbReference>
<dbReference type="InterPro" id="IPR036163">
    <property type="entry name" value="HMA_dom_sf"/>
</dbReference>
<dbReference type="Gene3D" id="3.30.70.100">
    <property type="match status" value="1"/>
</dbReference>
<dbReference type="InterPro" id="IPR001977">
    <property type="entry name" value="Depp_CoAkinase"/>
</dbReference>
<evidence type="ECO:0000256" key="2">
    <source>
        <dbReference type="ARBA" id="ARBA00009018"/>
    </source>
</evidence>
<comment type="similarity">
    <text evidence="2">Belongs to the CoaE family.</text>
</comment>
<dbReference type="GO" id="GO:0015937">
    <property type="term" value="P:coenzyme A biosynthetic process"/>
    <property type="evidence" value="ECO:0007669"/>
    <property type="project" value="InterPro"/>
</dbReference>
<dbReference type="GO" id="GO:0005737">
    <property type="term" value="C:cytoplasm"/>
    <property type="evidence" value="ECO:0007669"/>
    <property type="project" value="UniProtKB-ARBA"/>
</dbReference>
<dbReference type="EMBL" id="BJWL01000028">
    <property type="protein sequence ID" value="GFZ19446.1"/>
    <property type="molecule type" value="Genomic_DNA"/>
</dbReference>
<dbReference type="CDD" id="cd00371">
    <property type="entry name" value="HMA"/>
    <property type="match status" value="1"/>
</dbReference>
<feature type="compositionally biased region" description="Gly residues" evidence="10">
    <location>
        <begin position="381"/>
        <end position="392"/>
    </location>
</feature>
<dbReference type="SUPFAM" id="SSF52540">
    <property type="entry name" value="P-loop containing nucleoside triphosphate hydrolases"/>
    <property type="match status" value="1"/>
</dbReference>
<feature type="region of interest" description="Disordered" evidence="10">
    <location>
        <begin position="460"/>
        <end position="503"/>
    </location>
</feature>
<keyword evidence="11" id="KW-0418">Kinase</keyword>
<proteinExistence type="inferred from homology"/>
<dbReference type="OrthoDB" id="247245at2759"/>